<dbReference type="GO" id="GO:0006826">
    <property type="term" value="P:iron ion transport"/>
    <property type="evidence" value="ECO:0007669"/>
    <property type="project" value="TreeGrafter"/>
</dbReference>
<protein>
    <recommendedName>
        <fullName evidence="10">FAD-binding FR-type domain-containing protein</fullName>
    </recommendedName>
</protein>
<dbReference type="InterPro" id="IPR039261">
    <property type="entry name" value="FNR_nucleotide-bd"/>
</dbReference>
<proteinExistence type="predicted"/>
<dbReference type="PANTHER" id="PTHR32361">
    <property type="entry name" value="FERRIC/CUPRIC REDUCTASE TRANSMEMBRANE COMPONENT"/>
    <property type="match status" value="1"/>
</dbReference>
<keyword evidence="2" id="KW-0813">Transport</keyword>
<dbReference type="AlphaFoldDB" id="A0AA40F0Z6"/>
<evidence type="ECO:0000259" key="10">
    <source>
        <dbReference type="PROSITE" id="PS51384"/>
    </source>
</evidence>
<keyword evidence="4 9" id="KW-1133">Transmembrane helix</keyword>
<feature type="transmembrane region" description="Helical" evidence="9">
    <location>
        <begin position="313"/>
        <end position="334"/>
    </location>
</feature>
<dbReference type="GO" id="GO:0015677">
    <property type="term" value="P:copper ion import"/>
    <property type="evidence" value="ECO:0007669"/>
    <property type="project" value="TreeGrafter"/>
</dbReference>
<comment type="subcellular location">
    <subcellularLocation>
        <location evidence="1">Membrane</location>
        <topology evidence="1">Multi-pass membrane protein</topology>
    </subcellularLocation>
</comment>
<feature type="transmembrane region" description="Helical" evidence="9">
    <location>
        <begin position="199"/>
        <end position="221"/>
    </location>
</feature>
<dbReference type="GO" id="GO:0005886">
    <property type="term" value="C:plasma membrane"/>
    <property type="evidence" value="ECO:0007669"/>
    <property type="project" value="TreeGrafter"/>
</dbReference>
<dbReference type="InterPro" id="IPR051410">
    <property type="entry name" value="Ferric/Cupric_Reductase"/>
</dbReference>
<dbReference type="Pfam" id="PF08022">
    <property type="entry name" value="FAD_binding_8"/>
    <property type="match status" value="1"/>
</dbReference>
<keyword evidence="3 9" id="KW-0812">Transmembrane</keyword>
<dbReference type="Proteomes" id="UP001172155">
    <property type="component" value="Unassembled WGS sequence"/>
</dbReference>
<organism evidence="11 12">
    <name type="scientific">Schizothecium vesticola</name>
    <dbReference type="NCBI Taxonomy" id="314040"/>
    <lineage>
        <taxon>Eukaryota</taxon>
        <taxon>Fungi</taxon>
        <taxon>Dikarya</taxon>
        <taxon>Ascomycota</taxon>
        <taxon>Pezizomycotina</taxon>
        <taxon>Sordariomycetes</taxon>
        <taxon>Sordariomycetidae</taxon>
        <taxon>Sordariales</taxon>
        <taxon>Schizotheciaceae</taxon>
        <taxon>Schizothecium</taxon>
    </lineage>
</organism>
<reference evidence="11" key="1">
    <citation type="submission" date="2023-06" db="EMBL/GenBank/DDBJ databases">
        <title>Genome-scale phylogeny and comparative genomics of the fungal order Sordariales.</title>
        <authorList>
            <consortium name="Lawrence Berkeley National Laboratory"/>
            <person name="Hensen N."/>
            <person name="Bonometti L."/>
            <person name="Westerberg I."/>
            <person name="Brannstrom I.O."/>
            <person name="Guillou S."/>
            <person name="Cros-Aarteil S."/>
            <person name="Calhoun S."/>
            <person name="Haridas S."/>
            <person name="Kuo A."/>
            <person name="Mondo S."/>
            <person name="Pangilinan J."/>
            <person name="Riley R."/>
            <person name="LaButti K."/>
            <person name="Andreopoulos B."/>
            <person name="Lipzen A."/>
            <person name="Chen C."/>
            <person name="Yanf M."/>
            <person name="Daum C."/>
            <person name="Ng V."/>
            <person name="Clum A."/>
            <person name="Steindorff A."/>
            <person name="Ohm R."/>
            <person name="Martin F."/>
            <person name="Silar P."/>
            <person name="Natvig D."/>
            <person name="Lalanne C."/>
            <person name="Gautier V."/>
            <person name="Ament-velasquez S.L."/>
            <person name="Kruys A."/>
            <person name="Hutchinson M.I."/>
            <person name="Powell A.J."/>
            <person name="Barry K."/>
            <person name="Miller A.N."/>
            <person name="Grigoriev I.V."/>
            <person name="Debuchy R."/>
            <person name="Gladieux P."/>
            <person name="Thoren M.H."/>
            <person name="Johannesson H."/>
        </authorList>
    </citation>
    <scope>NUCLEOTIDE SEQUENCE</scope>
    <source>
        <strain evidence="11">SMH3187-1</strain>
    </source>
</reference>
<evidence type="ECO:0000256" key="7">
    <source>
        <dbReference type="ARBA" id="ARBA00023180"/>
    </source>
</evidence>
<dbReference type="Pfam" id="PF01794">
    <property type="entry name" value="Ferric_reduct"/>
    <property type="match status" value="1"/>
</dbReference>
<dbReference type="GO" id="GO:0006879">
    <property type="term" value="P:intracellular iron ion homeostasis"/>
    <property type="evidence" value="ECO:0007669"/>
    <property type="project" value="TreeGrafter"/>
</dbReference>
<feature type="transmembrane region" description="Helical" evidence="9">
    <location>
        <begin position="501"/>
        <end position="522"/>
    </location>
</feature>
<evidence type="ECO:0000256" key="2">
    <source>
        <dbReference type="ARBA" id="ARBA00022448"/>
    </source>
</evidence>
<evidence type="ECO:0000256" key="3">
    <source>
        <dbReference type="ARBA" id="ARBA00022692"/>
    </source>
</evidence>
<keyword evidence="6 9" id="KW-0472">Membrane</keyword>
<gene>
    <name evidence="11" type="ORF">B0T18DRAFT_405913</name>
</gene>
<feature type="region of interest" description="Disordered" evidence="8">
    <location>
        <begin position="86"/>
        <end position="114"/>
    </location>
</feature>
<dbReference type="PANTHER" id="PTHR32361:SF9">
    <property type="entry name" value="FERRIC REDUCTASE TRANSMEMBRANE COMPONENT 3-RELATED"/>
    <property type="match status" value="1"/>
</dbReference>
<dbReference type="SFLD" id="SFLDS00052">
    <property type="entry name" value="Ferric_Reductase_Domain"/>
    <property type="match status" value="1"/>
</dbReference>
<evidence type="ECO:0000256" key="5">
    <source>
        <dbReference type="ARBA" id="ARBA00023065"/>
    </source>
</evidence>
<keyword evidence="12" id="KW-1185">Reference proteome</keyword>
<comment type="caution">
    <text evidence="11">The sequence shown here is derived from an EMBL/GenBank/DDBJ whole genome shotgun (WGS) entry which is preliminary data.</text>
</comment>
<feature type="transmembrane region" description="Helical" evidence="9">
    <location>
        <begin position="56"/>
        <end position="77"/>
    </location>
</feature>
<name>A0AA40F0Z6_9PEZI</name>
<dbReference type="InterPro" id="IPR013112">
    <property type="entry name" value="FAD-bd_8"/>
</dbReference>
<accession>A0AA40F0Z6</accession>
<dbReference type="SUPFAM" id="SSF52343">
    <property type="entry name" value="Ferredoxin reductase-like, C-terminal NADP-linked domain"/>
    <property type="match status" value="1"/>
</dbReference>
<sequence length="643" mass="72249">MASACHGVQSVRSLPLFLRSACRSGPLTTLDELDDLPLDPEKLRYLRDLIAALYEARAIVASYNIAVLALIFVFALLHWRETRRDRREWRARTNPPETPEGSASSSSSSTIQGMNTPPHIVKDYLVDMERVPLIARTKPPSAKRGGIRRALSSWLAHQPPPLPVVNRTLPCNETSLFIAAWVLLNVFVHFYRLPMRWDYFFIFADRAGLVFIVNLPLLYLLGAKNQPLRRLTGRSYEALNIFHRRVGEWMCFEAAVHFISMAMWQFVLVEDWLRGETSPEEYWMHPIILCGIGALVSYELLYFTSLGSFRQRWYELFLASHVLLQSAALVFLWFHFYTSRPYVVVSLVIFVVDRFVWRFGLKRSHVTADLSILDDGETYLVSADWDIPRPRESQSPWWKPSFLQGRSVAHGWQPTDHVFLTVPALGGSFALQAHPFTIASAAPQASSTATDHAWLSLLVRSHTGFTAELLRYAQSHSRVPIVLDGPYGSSHALDMLRASGCAILVAGGSGIAVTFPLVWALLHDRDVVEDSTSGIKTPQPRQRVHMLWVTHSRSHRSWIPEQQLDELVARGLDLVVPEPTAEAGRPDVSGLVNGWMDEAAVEGRSVGVVVSGPDGLNRTARNVCAEAMGRGLDVRVAVEKFGW</sequence>
<dbReference type="CDD" id="cd06186">
    <property type="entry name" value="NOX_Duox_like_FAD_NADP"/>
    <property type="match status" value="1"/>
</dbReference>
<evidence type="ECO:0000256" key="4">
    <source>
        <dbReference type="ARBA" id="ARBA00022989"/>
    </source>
</evidence>
<dbReference type="GO" id="GO:0000293">
    <property type="term" value="F:ferric-chelate reductase activity"/>
    <property type="evidence" value="ECO:0007669"/>
    <property type="project" value="TreeGrafter"/>
</dbReference>
<feature type="transmembrane region" description="Helical" evidence="9">
    <location>
        <begin position="340"/>
        <end position="357"/>
    </location>
</feature>
<evidence type="ECO:0000256" key="9">
    <source>
        <dbReference type="SAM" id="Phobius"/>
    </source>
</evidence>
<dbReference type="InterPro" id="IPR017927">
    <property type="entry name" value="FAD-bd_FR_type"/>
</dbReference>
<evidence type="ECO:0000256" key="1">
    <source>
        <dbReference type="ARBA" id="ARBA00004141"/>
    </source>
</evidence>
<keyword evidence="7" id="KW-0325">Glycoprotein</keyword>
<dbReference type="SFLD" id="SFLDG01168">
    <property type="entry name" value="Ferric_reductase_subgroup_(FRE"/>
    <property type="match status" value="1"/>
</dbReference>
<feature type="domain" description="FAD-binding FR-type" evidence="10">
    <location>
        <begin position="337"/>
        <end position="493"/>
    </location>
</feature>
<evidence type="ECO:0000313" key="11">
    <source>
        <dbReference type="EMBL" id="KAK0749153.1"/>
    </source>
</evidence>
<feature type="transmembrane region" description="Helical" evidence="9">
    <location>
        <begin position="282"/>
        <end position="301"/>
    </location>
</feature>
<feature type="transmembrane region" description="Helical" evidence="9">
    <location>
        <begin position="176"/>
        <end position="193"/>
    </location>
</feature>
<feature type="transmembrane region" description="Helical" evidence="9">
    <location>
        <begin position="249"/>
        <end position="267"/>
    </location>
</feature>
<evidence type="ECO:0000313" key="12">
    <source>
        <dbReference type="Proteomes" id="UP001172155"/>
    </source>
</evidence>
<evidence type="ECO:0000256" key="8">
    <source>
        <dbReference type="SAM" id="MobiDB-lite"/>
    </source>
</evidence>
<dbReference type="Gene3D" id="3.40.50.80">
    <property type="entry name" value="Nucleotide-binding domain of ferredoxin-NADP reductase (FNR) module"/>
    <property type="match status" value="1"/>
</dbReference>
<dbReference type="EMBL" id="JAUKUD010000003">
    <property type="protein sequence ID" value="KAK0749153.1"/>
    <property type="molecule type" value="Genomic_DNA"/>
</dbReference>
<keyword evidence="5" id="KW-0406">Ion transport</keyword>
<evidence type="ECO:0000256" key="6">
    <source>
        <dbReference type="ARBA" id="ARBA00023136"/>
    </source>
</evidence>
<dbReference type="PROSITE" id="PS51384">
    <property type="entry name" value="FAD_FR"/>
    <property type="match status" value="1"/>
</dbReference>
<dbReference type="InterPro" id="IPR013130">
    <property type="entry name" value="Fe3_Rdtase_TM_dom"/>
</dbReference>